<comment type="caution">
    <text evidence="1">The sequence shown here is derived from an EMBL/GenBank/DDBJ whole genome shotgun (WGS) entry which is preliminary data.</text>
</comment>
<dbReference type="EMBL" id="JBJUIK010000014">
    <property type="protein sequence ID" value="KAL3503829.1"/>
    <property type="molecule type" value="Genomic_DNA"/>
</dbReference>
<dbReference type="AlphaFoldDB" id="A0ABD2YCF0"/>
<keyword evidence="2" id="KW-1185">Reference proteome</keyword>
<sequence>MAEDKAGAEVKVVEVDAMDSSPLRKSLRRPKMQRKFRNIKVKNEWELKFSGKFLERALNQSLKFEMKKKLFGKTKVLNKD</sequence>
<dbReference type="Proteomes" id="UP001630127">
    <property type="component" value="Unassembled WGS sequence"/>
</dbReference>
<name>A0ABD2YCF0_9GENT</name>
<reference evidence="1 2" key="1">
    <citation type="submission" date="2024-11" db="EMBL/GenBank/DDBJ databases">
        <title>A near-complete genome assembly of Cinchona calisaya.</title>
        <authorList>
            <person name="Lian D.C."/>
            <person name="Zhao X.W."/>
            <person name="Wei L."/>
        </authorList>
    </citation>
    <scope>NUCLEOTIDE SEQUENCE [LARGE SCALE GENOMIC DNA]</scope>
    <source>
        <tissue evidence="1">Nenye</tissue>
    </source>
</reference>
<evidence type="ECO:0000313" key="1">
    <source>
        <dbReference type="EMBL" id="KAL3503829.1"/>
    </source>
</evidence>
<organism evidence="1 2">
    <name type="scientific">Cinchona calisaya</name>
    <dbReference type="NCBI Taxonomy" id="153742"/>
    <lineage>
        <taxon>Eukaryota</taxon>
        <taxon>Viridiplantae</taxon>
        <taxon>Streptophyta</taxon>
        <taxon>Embryophyta</taxon>
        <taxon>Tracheophyta</taxon>
        <taxon>Spermatophyta</taxon>
        <taxon>Magnoliopsida</taxon>
        <taxon>eudicotyledons</taxon>
        <taxon>Gunneridae</taxon>
        <taxon>Pentapetalae</taxon>
        <taxon>asterids</taxon>
        <taxon>lamiids</taxon>
        <taxon>Gentianales</taxon>
        <taxon>Rubiaceae</taxon>
        <taxon>Cinchonoideae</taxon>
        <taxon>Cinchoneae</taxon>
        <taxon>Cinchona</taxon>
    </lineage>
</organism>
<evidence type="ECO:0000313" key="2">
    <source>
        <dbReference type="Proteomes" id="UP001630127"/>
    </source>
</evidence>
<gene>
    <name evidence="1" type="ORF">ACH5RR_033670</name>
</gene>
<accession>A0ABD2YCF0</accession>
<proteinExistence type="predicted"/>
<protein>
    <submittedName>
        <fullName evidence="1">Uncharacterized protein</fullName>
    </submittedName>
</protein>